<dbReference type="InterPro" id="IPR002104">
    <property type="entry name" value="Integrase_catalytic"/>
</dbReference>
<dbReference type="InterPro" id="IPR011010">
    <property type="entry name" value="DNA_brk_join_enz"/>
</dbReference>
<protein>
    <recommendedName>
        <fullName evidence="2">Tyr recombinase domain-containing protein</fullName>
    </recommendedName>
</protein>
<dbReference type="AlphaFoldDB" id="A0A1X7VK46"/>
<dbReference type="GO" id="GO:0003677">
    <property type="term" value="F:DNA binding"/>
    <property type="evidence" value="ECO:0007669"/>
    <property type="project" value="InterPro"/>
</dbReference>
<evidence type="ECO:0000259" key="2">
    <source>
        <dbReference type="Pfam" id="PF00589"/>
    </source>
</evidence>
<reference evidence="3" key="1">
    <citation type="submission" date="2017-05" db="UniProtKB">
        <authorList>
            <consortium name="EnsemblMetazoa"/>
        </authorList>
    </citation>
    <scope>IDENTIFICATION</scope>
</reference>
<dbReference type="EnsemblMetazoa" id="Aqu2.1.40190_001">
    <property type="protein sequence ID" value="Aqu2.1.40190_001"/>
    <property type="gene ID" value="Aqu2.1.40190"/>
</dbReference>
<proteinExistence type="predicted"/>
<dbReference type="SUPFAM" id="SSF56349">
    <property type="entry name" value="DNA breaking-rejoining enzymes"/>
    <property type="match status" value="1"/>
</dbReference>
<organism evidence="3">
    <name type="scientific">Amphimedon queenslandica</name>
    <name type="common">Sponge</name>
    <dbReference type="NCBI Taxonomy" id="400682"/>
    <lineage>
        <taxon>Eukaryota</taxon>
        <taxon>Metazoa</taxon>
        <taxon>Porifera</taxon>
        <taxon>Demospongiae</taxon>
        <taxon>Heteroscleromorpha</taxon>
        <taxon>Haplosclerida</taxon>
        <taxon>Niphatidae</taxon>
        <taxon>Amphimedon</taxon>
    </lineage>
</organism>
<dbReference type="Pfam" id="PF00589">
    <property type="entry name" value="Phage_integrase"/>
    <property type="match status" value="1"/>
</dbReference>
<dbReference type="OrthoDB" id="6145258at2759"/>
<name>A0A1X7VK46_AMPQE</name>
<evidence type="ECO:0000313" key="3">
    <source>
        <dbReference type="EnsemblMetazoa" id="Aqu2.1.40190_001"/>
    </source>
</evidence>
<dbReference type="Gene3D" id="1.10.443.10">
    <property type="entry name" value="Intergrase catalytic core"/>
    <property type="match status" value="1"/>
</dbReference>
<feature type="domain" description="Tyr recombinase" evidence="2">
    <location>
        <begin position="4"/>
        <end position="64"/>
    </location>
</feature>
<accession>A0A1X7VK46</accession>
<dbReference type="GO" id="GO:0015074">
    <property type="term" value="P:DNA integration"/>
    <property type="evidence" value="ECO:0007669"/>
    <property type="project" value="InterPro"/>
</dbReference>
<dbReference type="InParanoid" id="A0A1X7VK46"/>
<evidence type="ECO:0000256" key="1">
    <source>
        <dbReference type="ARBA" id="ARBA00023172"/>
    </source>
</evidence>
<sequence length="136" mass="14840">MGHNALAMTVKTLCQSTGASGYYTNHSLHRTCASRLYNKGADEQEIMSITGHRSNNAVRLYKKASLEQEEKLSNMLKSGGAATSDNKVKDDAIVDKIELDTKQPQPGLPVSLPQLPGFTGLSQCTINFSFNNYSNK</sequence>
<keyword evidence="1" id="KW-0233">DNA recombination</keyword>
<dbReference type="GO" id="GO:0006310">
    <property type="term" value="P:DNA recombination"/>
    <property type="evidence" value="ECO:0007669"/>
    <property type="project" value="UniProtKB-KW"/>
</dbReference>
<dbReference type="InterPro" id="IPR013762">
    <property type="entry name" value="Integrase-like_cat_sf"/>
</dbReference>